<feature type="domain" description="CobQ/CobB/MinD/ParA nucleotide binding" evidence="1">
    <location>
        <begin position="20"/>
        <end position="166"/>
    </location>
</feature>
<dbReference type="SUPFAM" id="SSF52540">
    <property type="entry name" value="P-loop containing nucleoside triphosphate hydrolases"/>
    <property type="match status" value="1"/>
</dbReference>
<name>A0ABU8XSV2_9PROT</name>
<organism evidence="2 3">
    <name type="scientific">Benzoatithermus flavus</name>
    <dbReference type="NCBI Taxonomy" id="3108223"/>
    <lineage>
        <taxon>Bacteria</taxon>
        <taxon>Pseudomonadati</taxon>
        <taxon>Pseudomonadota</taxon>
        <taxon>Alphaproteobacteria</taxon>
        <taxon>Geminicoccales</taxon>
        <taxon>Geminicoccaceae</taxon>
        <taxon>Benzoatithermus</taxon>
    </lineage>
</organism>
<reference evidence="2 3" key="1">
    <citation type="submission" date="2024-01" db="EMBL/GenBank/DDBJ databases">
        <title>Multi-omics insights into the function and evolution of sodium benzoate biodegradation pathways in Benzoatithermus flavus gen. nov., sp. nov. from hot spring.</title>
        <authorList>
            <person name="Hu C.-J."/>
            <person name="Li W.-J."/>
        </authorList>
    </citation>
    <scope>NUCLEOTIDE SEQUENCE [LARGE SCALE GENOMIC DNA]</scope>
    <source>
        <strain evidence="2 3">SYSU G07066</strain>
    </source>
</reference>
<evidence type="ECO:0000313" key="3">
    <source>
        <dbReference type="Proteomes" id="UP001375743"/>
    </source>
</evidence>
<dbReference type="InterPro" id="IPR002586">
    <property type="entry name" value="CobQ/CobB/MinD/ParA_Nub-bd_dom"/>
</dbReference>
<accession>A0ABU8XSV2</accession>
<dbReference type="RefSeq" id="WP_418160116.1">
    <property type="nucleotide sequence ID" value="NZ_JBBLZC010000013.1"/>
</dbReference>
<dbReference type="InterPro" id="IPR050678">
    <property type="entry name" value="DNA_Partitioning_ATPase"/>
</dbReference>
<dbReference type="PANTHER" id="PTHR13696">
    <property type="entry name" value="P-LOOP CONTAINING NUCLEOSIDE TRIPHOSPHATE HYDROLASE"/>
    <property type="match status" value="1"/>
</dbReference>
<dbReference type="PANTHER" id="PTHR13696:SF96">
    <property type="entry name" value="COBQ_COBB_MIND_PARA NUCLEOTIDE BINDING DOMAIN-CONTAINING PROTEIN"/>
    <property type="match status" value="1"/>
</dbReference>
<comment type="caution">
    <text evidence="2">The sequence shown here is derived from an EMBL/GenBank/DDBJ whole genome shotgun (WGS) entry which is preliminary data.</text>
</comment>
<sequence>MNQLIKFGERPRLRHGRVVAVGNLKGGTGKSTVSVNLACALAAAGKTTAILDTDPQSTATRWAELEKLPVACYPAPLASLDAVGSWIADSEELRFKTDILVIDLPSVVVPAMGAAFMIADVIVVPVGTSLPDLDGTQRVLQYVELAHRERRKHPPQIVLVPTRVTDEVPDPVGTVSRHLGLSKELIAPPLPHHLAFQESYAWGEWVGSLAPESPAHERVQELARFVLDRLEKVEPAPLWLGGKARRLRLDLASDALDDPFGEEASEGSGEGARRSWWRRLFFRR</sequence>
<dbReference type="Pfam" id="PF01656">
    <property type="entry name" value="CbiA"/>
    <property type="match status" value="1"/>
</dbReference>
<evidence type="ECO:0000313" key="2">
    <source>
        <dbReference type="EMBL" id="MEK0084268.1"/>
    </source>
</evidence>
<evidence type="ECO:0000259" key="1">
    <source>
        <dbReference type="Pfam" id="PF01656"/>
    </source>
</evidence>
<dbReference type="InterPro" id="IPR027417">
    <property type="entry name" value="P-loop_NTPase"/>
</dbReference>
<proteinExistence type="predicted"/>
<dbReference type="Gene3D" id="3.40.50.300">
    <property type="entry name" value="P-loop containing nucleotide triphosphate hydrolases"/>
    <property type="match status" value="1"/>
</dbReference>
<dbReference type="Proteomes" id="UP001375743">
    <property type="component" value="Unassembled WGS sequence"/>
</dbReference>
<protein>
    <submittedName>
        <fullName evidence="2">ParA family protein</fullName>
    </submittedName>
</protein>
<dbReference type="CDD" id="cd02042">
    <property type="entry name" value="ParAB_family"/>
    <property type="match status" value="1"/>
</dbReference>
<keyword evidence="3" id="KW-1185">Reference proteome</keyword>
<gene>
    <name evidence="2" type="ORF">U1T56_13980</name>
</gene>
<dbReference type="EMBL" id="JBBLZC010000013">
    <property type="protein sequence ID" value="MEK0084268.1"/>
    <property type="molecule type" value="Genomic_DNA"/>
</dbReference>